<accession>A0A2H4J6J9</accession>
<proteinExistence type="predicted"/>
<dbReference type="Gene3D" id="1.10.246.150">
    <property type="match status" value="1"/>
</dbReference>
<sequence length="111" mass="12987">MDLEELKTRLEIPLDDESQDEKLKLELQDGIEYAQEYCNNPFLNKEGLLELPSPVKKGIAMMIKIDRSNEVGVSSESIGGMSKTYTSDYTRYEAVYKLWRKYRKVKFRALR</sequence>
<name>A0A2H4J6J9_9CAUD</name>
<evidence type="ECO:0000313" key="1">
    <source>
        <dbReference type="EMBL" id="ASN70229.1"/>
    </source>
</evidence>
<dbReference type="InterPro" id="IPR053746">
    <property type="entry name" value="Viral_HT_Connector_Assembly"/>
</dbReference>
<dbReference type="Pfam" id="PF05135">
    <property type="entry name" value="Phage_connect_1"/>
    <property type="match status" value="1"/>
</dbReference>
<dbReference type="EMBL" id="MF417903">
    <property type="protein sequence ID" value="ASN70229.1"/>
    <property type="molecule type" value="Genomic_DNA"/>
</dbReference>
<dbReference type="InterPro" id="IPR021146">
    <property type="entry name" value="Phage_gp6-like_head-tail"/>
</dbReference>
<organism evidence="1">
    <name type="scientific">uncultured Caudovirales phage</name>
    <dbReference type="NCBI Taxonomy" id="2100421"/>
    <lineage>
        <taxon>Viruses</taxon>
        <taxon>Duplodnaviria</taxon>
        <taxon>Heunggongvirae</taxon>
        <taxon>Uroviricota</taxon>
        <taxon>Caudoviricetes</taxon>
        <taxon>Peduoviridae</taxon>
        <taxon>Maltschvirus</taxon>
        <taxon>Maltschvirus maltsch</taxon>
    </lineage>
</organism>
<reference evidence="1" key="1">
    <citation type="submission" date="2017-06" db="EMBL/GenBank/DDBJ databases">
        <title>Novel phages from South African skin metaviromes.</title>
        <authorList>
            <person name="van Zyl L.J."/>
            <person name="Abrahams Y."/>
            <person name="Stander E.A."/>
            <person name="Kirby B.M."/>
            <person name="Clavaud C."/>
            <person name="Farcet C."/>
            <person name="Breton L."/>
            <person name="Trindade M.I."/>
        </authorList>
    </citation>
    <scope>NUCLEOTIDE SEQUENCE</scope>
</reference>
<protein>
    <submittedName>
        <fullName evidence="1">Putative head morphogenesis protein</fullName>
    </submittedName>
</protein>
<gene>
    <name evidence="1" type="ORF">10F3_44</name>
</gene>